<dbReference type="InParanoid" id="A0A5C3PXH2"/>
<evidence type="ECO:0000256" key="4">
    <source>
        <dbReference type="ARBA" id="ARBA00011351"/>
    </source>
</evidence>
<dbReference type="GO" id="GO:0005743">
    <property type="term" value="C:mitochondrial inner membrane"/>
    <property type="evidence" value="ECO:0007669"/>
    <property type="project" value="UniProtKB-UniRule"/>
</dbReference>
<accession>A0A5C3PXH2</accession>
<evidence type="ECO:0000256" key="3">
    <source>
        <dbReference type="ARBA" id="ARBA00007035"/>
    </source>
</evidence>
<comment type="similarity">
    <text evidence="3 9">Belongs to the COA3 family.</text>
</comment>
<feature type="region of interest" description="Disordered" evidence="10">
    <location>
        <begin position="149"/>
        <end position="173"/>
    </location>
</feature>
<feature type="region of interest" description="Disordered" evidence="10">
    <location>
        <begin position="75"/>
        <end position="100"/>
    </location>
</feature>
<dbReference type="Proteomes" id="UP000308197">
    <property type="component" value="Unassembled WGS sequence"/>
</dbReference>
<keyword evidence="7 9" id="KW-0496">Mitochondrion</keyword>
<dbReference type="GO" id="GO:0033617">
    <property type="term" value="P:mitochondrial respiratory chain complex IV assembly"/>
    <property type="evidence" value="ECO:0007669"/>
    <property type="project" value="UniProtKB-UniRule"/>
</dbReference>
<sequence length="173" mass="18240">MPDQYVDPKYARASYRPKNVMSPGLQRARQPFRLRNAITGVVLAGFAVGVWAYSIGAVKQDKFDDVDEEARALMAGSGLQSSEDGTAEGRGAAEASKETAQADTMLAGAVSPPALPPTATATAPRHRGVLPRLLEHRIPRMFDPASGTLVWGAPPVDNVGKLSDAGTGSKRIA</sequence>
<keyword evidence="6 9" id="KW-1133">Transmembrane helix</keyword>
<evidence type="ECO:0000256" key="1">
    <source>
        <dbReference type="ARBA" id="ARBA00003064"/>
    </source>
</evidence>
<keyword evidence="13" id="KW-1185">Reference proteome</keyword>
<comment type="subcellular location">
    <subcellularLocation>
        <location evidence="2">Mitochondrion membrane</location>
        <topology evidence="2">Single-pass membrane protein</topology>
    </subcellularLocation>
</comment>
<comment type="subunit">
    <text evidence="4 9">Component of 250-400 kDa complexes called cytochrome oxidase assembly intermediates or COA complexes.</text>
</comment>
<dbReference type="Pfam" id="PF09813">
    <property type="entry name" value="Coa3_cc"/>
    <property type="match status" value="1"/>
</dbReference>
<dbReference type="PANTHER" id="PTHR15642:SF3">
    <property type="entry name" value="CYTOCHROME C OXIDASE ASSEMBLY FACTOR 3 HOMOLOG, MITOCHONDRIAL"/>
    <property type="match status" value="1"/>
</dbReference>
<feature type="domain" description="Cytochrome c oxidase assembly factor 3 mitochondrial coiled-coil" evidence="11">
    <location>
        <begin position="24"/>
        <end position="70"/>
    </location>
</feature>
<dbReference type="InterPro" id="IPR018628">
    <property type="entry name" value="Coa3_CC"/>
</dbReference>
<evidence type="ECO:0000259" key="11">
    <source>
        <dbReference type="Pfam" id="PF09813"/>
    </source>
</evidence>
<name>A0A5C3PXH2_9APHY</name>
<evidence type="ECO:0000313" key="12">
    <source>
        <dbReference type="EMBL" id="TFK94231.1"/>
    </source>
</evidence>
<proteinExistence type="inferred from homology"/>
<organism evidence="12 13">
    <name type="scientific">Polyporus arcularius HHB13444</name>
    <dbReference type="NCBI Taxonomy" id="1314778"/>
    <lineage>
        <taxon>Eukaryota</taxon>
        <taxon>Fungi</taxon>
        <taxon>Dikarya</taxon>
        <taxon>Basidiomycota</taxon>
        <taxon>Agaricomycotina</taxon>
        <taxon>Agaricomycetes</taxon>
        <taxon>Polyporales</taxon>
        <taxon>Polyporaceae</taxon>
        <taxon>Polyporus</taxon>
    </lineage>
</organism>
<dbReference type="InterPro" id="IPR041752">
    <property type="entry name" value="Coa3"/>
</dbReference>
<gene>
    <name evidence="12" type="ORF">K466DRAFT_476892</name>
</gene>
<dbReference type="AlphaFoldDB" id="A0A5C3PXH2"/>
<keyword evidence="5 9" id="KW-0812">Transmembrane</keyword>
<evidence type="ECO:0000256" key="8">
    <source>
        <dbReference type="ARBA" id="ARBA00023136"/>
    </source>
</evidence>
<feature type="transmembrane region" description="Helical" evidence="9">
    <location>
        <begin position="34"/>
        <end position="53"/>
    </location>
</feature>
<dbReference type="EMBL" id="ML210971">
    <property type="protein sequence ID" value="TFK94231.1"/>
    <property type="molecule type" value="Genomic_DNA"/>
</dbReference>
<keyword evidence="9" id="KW-0999">Mitochondrion inner membrane</keyword>
<reference evidence="12 13" key="1">
    <citation type="journal article" date="2019" name="Nat. Ecol. Evol.">
        <title>Megaphylogeny resolves global patterns of mushroom evolution.</title>
        <authorList>
            <person name="Varga T."/>
            <person name="Krizsan K."/>
            <person name="Foldi C."/>
            <person name="Dima B."/>
            <person name="Sanchez-Garcia M."/>
            <person name="Sanchez-Ramirez S."/>
            <person name="Szollosi G.J."/>
            <person name="Szarkandi J.G."/>
            <person name="Papp V."/>
            <person name="Albert L."/>
            <person name="Andreopoulos W."/>
            <person name="Angelini C."/>
            <person name="Antonin V."/>
            <person name="Barry K.W."/>
            <person name="Bougher N.L."/>
            <person name="Buchanan P."/>
            <person name="Buyck B."/>
            <person name="Bense V."/>
            <person name="Catcheside P."/>
            <person name="Chovatia M."/>
            <person name="Cooper J."/>
            <person name="Damon W."/>
            <person name="Desjardin D."/>
            <person name="Finy P."/>
            <person name="Geml J."/>
            <person name="Haridas S."/>
            <person name="Hughes K."/>
            <person name="Justo A."/>
            <person name="Karasinski D."/>
            <person name="Kautmanova I."/>
            <person name="Kiss B."/>
            <person name="Kocsube S."/>
            <person name="Kotiranta H."/>
            <person name="LaButti K.M."/>
            <person name="Lechner B.E."/>
            <person name="Liimatainen K."/>
            <person name="Lipzen A."/>
            <person name="Lukacs Z."/>
            <person name="Mihaltcheva S."/>
            <person name="Morgado L.N."/>
            <person name="Niskanen T."/>
            <person name="Noordeloos M.E."/>
            <person name="Ohm R.A."/>
            <person name="Ortiz-Santana B."/>
            <person name="Ovrebo C."/>
            <person name="Racz N."/>
            <person name="Riley R."/>
            <person name="Savchenko A."/>
            <person name="Shiryaev A."/>
            <person name="Soop K."/>
            <person name="Spirin V."/>
            <person name="Szebenyi C."/>
            <person name="Tomsovsky M."/>
            <person name="Tulloss R.E."/>
            <person name="Uehling J."/>
            <person name="Grigoriev I.V."/>
            <person name="Vagvolgyi C."/>
            <person name="Papp T."/>
            <person name="Martin F.M."/>
            <person name="Miettinen O."/>
            <person name="Hibbett D.S."/>
            <person name="Nagy L.G."/>
        </authorList>
    </citation>
    <scope>NUCLEOTIDE SEQUENCE [LARGE SCALE GENOMIC DNA]</scope>
    <source>
        <strain evidence="12 13">HHB13444</strain>
    </source>
</reference>
<keyword evidence="8 9" id="KW-0472">Membrane</keyword>
<dbReference type="PANTHER" id="PTHR15642">
    <property type="entry name" value="CYTOCHROME C OXIDASE ASSEMBLY FACTOR 3, MITOCHONDRIAL"/>
    <property type="match status" value="1"/>
</dbReference>
<evidence type="ECO:0000256" key="6">
    <source>
        <dbReference type="ARBA" id="ARBA00022989"/>
    </source>
</evidence>
<evidence type="ECO:0000256" key="2">
    <source>
        <dbReference type="ARBA" id="ARBA00004304"/>
    </source>
</evidence>
<evidence type="ECO:0000256" key="7">
    <source>
        <dbReference type="ARBA" id="ARBA00023128"/>
    </source>
</evidence>
<protein>
    <recommendedName>
        <fullName evidence="9">Cytochrome c oxidase assembly factor 3</fullName>
    </recommendedName>
</protein>
<dbReference type="STRING" id="1314778.A0A5C3PXH2"/>
<evidence type="ECO:0000313" key="13">
    <source>
        <dbReference type="Proteomes" id="UP000308197"/>
    </source>
</evidence>
<comment type="function">
    <text evidence="1 9">Required for assembly of cytochrome c oxidase (complex IV).</text>
</comment>
<evidence type="ECO:0000256" key="9">
    <source>
        <dbReference type="RuleBase" id="RU367056"/>
    </source>
</evidence>
<evidence type="ECO:0000256" key="10">
    <source>
        <dbReference type="SAM" id="MobiDB-lite"/>
    </source>
</evidence>
<evidence type="ECO:0000256" key="5">
    <source>
        <dbReference type="ARBA" id="ARBA00022692"/>
    </source>
</evidence>